<feature type="compositionally biased region" description="Low complexity" evidence="1">
    <location>
        <begin position="37"/>
        <end position="48"/>
    </location>
</feature>
<proteinExistence type="predicted"/>
<evidence type="ECO:0000313" key="2">
    <source>
        <dbReference type="EMBL" id="CAB1427340.1"/>
    </source>
</evidence>
<keyword evidence="3" id="KW-1185">Reference proteome</keyword>
<sequence length="72" mass="7950">MENDSQFTGREFGHTLHHYRVEQLLEPCGFTPDVLQPHHQGQGSPQPSIGNVSSRFSGGVTPVIKPQHSLCL</sequence>
<dbReference type="EMBL" id="CADEAL010000962">
    <property type="protein sequence ID" value="CAB1427340.1"/>
    <property type="molecule type" value="Genomic_DNA"/>
</dbReference>
<comment type="caution">
    <text evidence="2">The sequence shown here is derived from an EMBL/GenBank/DDBJ whole genome shotgun (WGS) entry which is preliminary data.</text>
</comment>
<reference evidence="2" key="1">
    <citation type="submission" date="2020-03" db="EMBL/GenBank/DDBJ databases">
        <authorList>
            <person name="Weist P."/>
        </authorList>
    </citation>
    <scope>NUCLEOTIDE SEQUENCE</scope>
</reference>
<dbReference type="Proteomes" id="UP001153269">
    <property type="component" value="Unassembled WGS sequence"/>
</dbReference>
<dbReference type="AlphaFoldDB" id="A0A9N7U9L6"/>
<gene>
    <name evidence="2" type="ORF">PLEPLA_LOCUS15279</name>
</gene>
<name>A0A9N7U9L6_PLEPL</name>
<feature type="region of interest" description="Disordered" evidence="1">
    <location>
        <begin position="31"/>
        <end position="72"/>
    </location>
</feature>
<evidence type="ECO:0000313" key="3">
    <source>
        <dbReference type="Proteomes" id="UP001153269"/>
    </source>
</evidence>
<organism evidence="2 3">
    <name type="scientific">Pleuronectes platessa</name>
    <name type="common">European plaice</name>
    <dbReference type="NCBI Taxonomy" id="8262"/>
    <lineage>
        <taxon>Eukaryota</taxon>
        <taxon>Metazoa</taxon>
        <taxon>Chordata</taxon>
        <taxon>Craniata</taxon>
        <taxon>Vertebrata</taxon>
        <taxon>Euteleostomi</taxon>
        <taxon>Actinopterygii</taxon>
        <taxon>Neopterygii</taxon>
        <taxon>Teleostei</taxon>
        <taxon>Neoteleostei</taxon>
        <taxon>Acanthomorphata</taxon>
        <taxon>Carangaria</taxon>
        <taxon>Pleuronectiformes</taxon>
        <taxon>Pleuronectoidei</taxon>
        <taxon>Pleuronectidae</taxon>
        <taxon>Pleuronectes</taxon>
    </lineage>
</organism>
<evidence type="ECO:0000256" key="1">
    <source>
        <dbReference type="SAM" id="MobiDB-lite"/>
    </source>
</evidence>
<protein>
    <submittedName>
        <fullName evidence="2">Uncharacterized protein</fullName>
    </submittedName>
</protein>
<accession>A0A9N7U9L6</accession>